<evidence type="ECO:0000256" key="4">
    <source>
        <dbReference type="SAM" id="SignalP"/>
    </source>
</evidence>
<dbReference type="InParanoid" id="A0A7J7CTH1"/>
<name>A0A7J7CTH1_TRIWF</name>
<dbReference type="EMBL" id="JAAARO010000013">
    <property type="protein sequence ID" value="KAF5737288.1"/>
    <property type="molecule type" value="Genomic_DNA"/>
</dbReference>
<evidence type="ECO:0000313" key="7">
    <source>
        <dbReference type="Proteomes" id="UP000593562"/>
    </source>
</evidence>
<protein>
    <recommendedName>
        <fullName evidence="3">Non-specific lipid-transfer protein</fullName>
    </recommendedName>
</protein>
<evidence type="ECO:0000256" key="1">
    <source>
        <dbReference type="ARBA" id="ARBA00009748"/>
    </source>
</evidence>
<dbReference type="PRINTS" id="PR00382">
    <property type="entry name" value="LIPIDTRNSFER"/>
</dbReference>
<dbReference type="Proteomes" id="UP000593562">
    <property type="component" value="Unassembled WGS sequence"/>
</dbReference>
<organism evidence="6 7">
    <name type="scientific">Tripterygium wilfordii</name>
    <name type="common">Thunder God vine</name>
    <dbReference type="NCBI Taxonomy" id="458696"/>
    <lineage>
        <taxon>Eukaryota</taxon>
        <taxon>Viridiplantae</taxon>
        <taxon>Streptophyta</taxon>
        <taxon>Embryophyta</taxon>
        <taxon>Tracheophyta</taxon>
        <taxon>Spermatophyta</taxon>
        <taxon>Magnoliopsida</taxon>
        <taxon>eudicotyledons</taxon>
        <taxon>Gunneridae</taxon>
        <taxon>Pentapetalae</taxon>
        <taxon>rosids</taxon>
        <taxon>fabids</taxon>
        <taxon>Celastrales</taxon>
        <taxon>Celastraceae</taxon>
        <taxon>Tripterygium</taxon>
    </lineage>
</organism>
<feature type="chain" id="PRO_5029688882" description="Non-specific lipid-transfer protein" evidence="4">
    <location>
        <begin position="25"/>
        <end position="118"/>
    </location>
</feature>
<dbReference type="AlphaFoldDB" id="A0A7J7CTH1"/>
<keyword evidence="7" id="KW-1185">Reference proteome</keyword>
<sequence>MAKISVLKLVFLMLMVTSAPVTEASVSCNQVVNYLTPCVPYVTNGGTPPSQCCNGVRGLYNAAQTSLDRQGVCKCLKAVLNGVPYSPRNLALAAGLPKQCNVNVPYKIDPSTQCDSVK</sequence>
<dbReference type="InterPro" id="IPR000528">
    <property type="entry name" value="Plant_nsLTP"/>
</dbReference>
<dbReference type="SUPFAM" id="SSF47699">
    <property type="entry name" value="Bifunctional inhibitor/lipid-transfer protein/seed storage 2S albumin"/>
    <property type="match status" value="1"/>
</dbReference>
<dbReference type="InterPro" id="IPR036312">
    <property type="entry name" value="Bifun_inhib/LTP/seed_sf"/>
</dbReference>
<dbReference type="InterPro" id="IPR016140">
    <property type="entry name" value="Bifunc_inhib/LTP/seed_store"/>
</dbReference>
<keyword evidence="2" id="KW-1015">Disulfide bond</keyword>
<dbReference type="CDD" id="cd01960">
    <property type="entry name" value="nsLTP1"/>
    <property type="match status" value="1"/>
</dbReference>
<dbReference type="SMART" id="SM00499">
    <property type="entry name" value="AAI"/>
    <property type="match status" value="1"/>
</dbReference>
<dbReference type="Pfam" id="PF00234">
    <property type="entry name" value="Tryp_alpha_amyl"/>
    <property type="match status" value="1"/>
</dbReference>
<feature type="signal peptide" evidence="4">
    <location>
        <begin position="1"/>
        <end position="24"/>
    </location>
</feature>
<dbReference type="GO" id="GO:0006869">
    <property type="term" value="P:lipid transport"/>
    <property type="evidence" value="ECO:0007669"/>
    <property type="project" value="InterPro"/>
</dbReference>
<evidence type="ECO:0000313" key="6">
    <source>
        <dbReference type="EMBL" id="KAF5737288.1"/>
    </source>
</evidence>
<keyword evidence="3" id="KW-0813">Transport</keyword>
<dbReference type="OrthoDB" id="1890443at2759"/>
<dbReference type="GO" id="GO:0008289">
    <property type="term" value="F:lipid binding"/>
    <property type="evidence" value="ECO:0007669"/>
    <property type="project" value="UniProtKB-KW"/>
</dbReference>
<evidence type="ECO:0000259" key="5">
    <source>
        <dbReference type="SMART" id="SM00499"/>
    </source>
</evidence>
<dbReference type="Gene3D" id="1.10.110.10">
    <property type="entry name" value="Plant lipid-transfer and hydrophobic proteins"/>
    <property type="match status" value="1"/>
</dbReference>
<proteinExistence type="inferred from homology"/>
<keyword evidence="4" id="KW-0732">Signal</keyword>
<comment type="similarity">
    <text evidence="1 3">Belongs to the plant LTP family.</text>
</comment>
<accession>A0A7J7CTH1</accession>
<dbReference type="PANTHER" id="PTHR33076">
    <property type="entry name" value="NON-SPECIFIC LIPID-TRANSFER PROTEIN 2-RELATED"/>
    <property type="match status" value="1"/>
</dbReference>
<evidence type="ECO:0000256" key="2">
    <source>
        <dbReference type="ARBA" id="ARBA00023157"/>
    </source>
</evidence>
<keyword evidence="3" id="KW-0446">Lipid-binding</keyword>
<dbReference type="FunCoup" id="A0A7J7CTH1">
    <property type="interactions" value="42"/>
</dbReference>
<feature type="domain" description="Bifunctional inhibitor/plant lipid transfer protein/seed storage helical" evidence="5">
    <location>
        <begin position="28"/>
        <end position="114"/>
    </location>
</feature>
<evidence type="ECO:0000256" key="3">
    <source>
        <dbReference type="RuleBase" id="RU000628"/>
    </source>
</evidence>
<comment type="function">
    <text evidence="3">Plant non-specific lipid-transfer proteins transfer phospholipids as well as galactolipids across membranes. May play a role in wax or cutin deposition in the cell walls of expanding epidermal cells and certain secretory tissues.</text>
</comment>
<reference evidence="6 7" key="1">
    <citation type="journal article" date="2020" name="Nat. Commun.">
        <title>Genome of Tripterygium wilfordii and identification of cytochrome P450 involved in triptolide biosynthesis.</title>
        <authorList>
            <person name="Tu L."/>
            <person name="Su P."/>
            <person name="Zhang Z."/>
            <person name="Gao L."/>
            <person name="Wang J."/>
            <person name="Hu T."/>
            <person name="Zhou J."/>
            <person name="Zhang Y."/>
            <person name="Zhao Y."/>
            <person name="Liu Y."/>
            <person name="Song Y."/>
            <person name="Tong Y."/>
            <person name="Lu Y."/>
            <person name="Yang J."/>
            <person name="Xu C."/>
            <person name="Jia M."/>
            <person name="Peters R.J."/>
            <person name="Huang L."/>
            <person name="Gao W."/>
        </authorList>
    </citation>
    <scope>NUCLEOTIDE SEQUENCE [LARGE SCALE GENOMIC DNA]</scope>
    <source>
        <strain evidence="7">cv. XIE 37</strain>
        <tissue evidence="6">Leaf</tissue>
    </source>
</reference>
<gene>
    <name evidence="6" type="ORF">HS088_TW13G00167</name>
</gene>
<comment type="caution">
    <text evidence="6">The sequence shown here is derived from an EMBL/GenBank/DDBJ whole genome shotgun (WGS) entry which is preliminary data.</text>
</comment>